<dbReference type="Proteomes" id="UP000678393">
    <property type="component" value="Unassembled WGS sequence"/>
</dbReference>
<name>A0A8S3ZTF2_9EUPU</name>
<proteinExistence type="predicted"/>
<accession>A0A8S3ZTF2</accession>
<dbReference type="AlphaFoldDB" id="A0A8S3ZTF2"/>
<comment type="caution">
    <text evidence="2">The sequence shown here is derived from an EMBL/GenBank/DDBJ whole genome shotgun (WGS) entry which is preliminary data.</text>
</comment>
<keyword evidence="1" id="KW-1133">Transmembrane helix</keyword>
<evidence type="ECO:0000256" key="1">
    <source>
        <dbReference type="SAM" id="Phobius"/>
    </source>
</evidence>
<gene>
    <name evidence="2" type="ORF">CUNI_LOCUS16373</name>
</gene>
<sequence length="142" mass="16101">MVLRIVFITADGNCKKKNRSESPGITVKPPATDSVDHMTPIIGYQIKYLQFFISIIACSAVIVGTRSLRVARLCYKLYHISTTYPPHIHHTSTTYPPHIHHISTTHLPHIQLWTYPPHMPTTHLPSLSSLRCQICPPNPLHH</sequence>
<keyword evidence="1" id="KW-0812">Transmembrane</keyword>
<keyword evidence="3" id="KW-1185">Reference proteome</keyword>
<dbReference type="OrthoDB" id="9942939at2759"/>
<evidence type="ECO:0000313" key="2">
    <source>
        <dbReference type="EMBL" id="CAG5130815.1"/>
    </source>
</evidence>
<organism evidence="2 3">
    <name type="scientific">Candidula unifasciata</name>
    <dbReference type="NCBI Taxonomy" id="100452"/>
    <lineage>
        <taxon>Eukaryota</taxon>
        <taxon>Metazoa</taxon>
        <taxon>Spiralia</taxon>
        <taxon>Lophotrochozoa</taxon>
        <taxon>Mollusca</taxon>
        <taxon>Gastropoda</taxon>
        <taxon>Heterobranchia</taxon>
        <taxon>Euthyneura</taxon>
        <taxon>Panpulmonata</taxon>
        <taxon>Eupulmonata</taxon>
        <taxon>Stylommatophora</taxon>
        <taxon>Helicina</taxon>
        <taxon>Helicoidea</taxon>
        <taxon>Geomitridae</taxon>
        <taxon>Candidula</taxon>
    </lineage>
</organism>
<keyword evidence="1" id="KW-0472">Membrane</keyword>
<protein>
    <submittedName>
        <fullName evidence="2">Uncharacterized protein</fullName>
    </submittedName>
</protein>
<feature type="transmembrane region" description="Helical" evidence="1">
    <location>
        <begin position="48"/>
        <end position="68"/>
    </location>
</feature>
<evidence type="ECO:0000313" key="3">
    <source>
        <dbReference type="Proteomes" id="UP000678393"/>
    </source>
</evidence>
<dbReference type="EMBL" id="CAJHNH020004279">
    <property type="protein sequence ID" value="CAG5130815.1"/>
    <property type="molecule type" value="Genomic_DNA"/>
</dbReference>
<reference evidence="2" key="1">
    <citation type="submission" date="2021-04" db="EMBL/GenBank/DDBJ databases">
        <authorList>
            <consortium name="Molecular Ecology Group"/>
        </authorList>
    </citation>
    <scope>NUCLEOTIDE SEQUENCE</scope>
</reference>